<reference evidence="1" key="1">
    <citation type="submission" date="2022-07" db="EMBL/GenBank/DDBJ databases">
        <authorList>
            <person name="Macas J."/>
            <person name="Novak P."/>
            <person name="Neumann P."/>
        </authorList>
    </citation>
    <scope>NUCLEOTIDE SEQUENCE</scope>
</reference>
<comment type="caution">
    <text evidence="1">The sequence shown here is derived from an EMBL/GenBank/DDBJ whole genome shotgun (WGS) entry which is preliminary data.</text>
</comment>
<proteinExistence type="predicted"/>
<name>A0AAV0G9I9_9ASTE</name>
<keyword evidence="2" id="KW-1185">Reference proteome</keyword>
<protein>
    <submittedName>
        <fullName evidence="1">Uncharacterized protein</fullName>
    </submittedName>
</protein>
<dbReference type="AlphaFoldDB" id="A0AAV0G9I9"/>
<evidence type="ECO:0000313" key="1">
    <source>
        <dbReference type="EMBL" id="CAH9144449.1"/>
    </source>
</evidence>
<organism evidence="1 2">
    <name type="scientific">Cuscuta epithymum</name>
    <dbReference type="NCBI Taxonomy" id="186058"/>
    <lineage>
        <taxon>Eukaryota</taxon>
        <taxon>Viridiplantae</taxon>
        <taxon>Streptophyta</taxon>
        <taxon>Embryophyta</taxon>
        <taxon>Tracheophyta</taxon>
        <taxon>Spermatophyta</taxon>
        <taxon>Magnoliopsida</taxon>
        <taxon>eudicotyledons</taxon>
        <taxon>Gunneridae</taxon>
        <taxon>Pentapetalae</taxon>
        <taxon>asterids</taxon>
        <taxon>lamiids</taxon>
        <taxon>Solanales</taxon>
        <taxon>Convolvulaceae</taxon>
        <taxon>Cuscuteae</taxon>
        <taxon>Cuscuta</taxon>
        <taxon>Cuscuta subgen. Cuscuta</taxon>
    </lineage>
</organism>
<dbReference type="Proteomes" id="UP001152523">
    <property type="component" value="Unassembled WGS sequence"/>
</dbReference>
<gene>
    <name evidence="1" type="ORF">CEPIT_LOCUS41447</name>
</gene>
<accession>A0AAV0G9I9</accession>
<dbReference type="EMBL" id="CAMAPF010001065">
    <property type="protein sequence ID" value="CAH9144449.1"/>
    <property type="molecule type" value="Genomic_DNA"/>
</dbReference>
<sequence length="44" mass="5216">MPGWTPGWRDIKNYSAAIVKTLQIRVLMDMMFCSFYSFHVTFLL</sequence>
<evidence type="ECO:0000313" key="2">
    <source>
        <dbReference type="Proteomes" id="UP001152523"/>
    </source>
</evidence>